<feature type="compositionally biased region" description="Low complexity" evidence="1">
    <location>
        <begin position="351"/>
        <end position="363"/>
    </location>
</feature>
<reference evidence="2" key="1">
    <citation type="submission" date="2021-03" db="EMBL/GenBank/DDBJ databases">
        <title>Evolutionary innovations through gain and loss of genes in the ectomycorrhizal Boletales.</title>
        <authorList>
            <person name="Wu G."/>
            <person name="Miyauchi S."/>
            <person name="Morin E."/>
            <person name="Yang Z.-L."/>
            <person name="Xu J."/>
            <person name="Martin F.M."/>
        </authorList>
    </citation>
    <scope>NUCLEOTIDE SEQUENCE</scope>
    <source>
        <strain evidence="2">BR01</strain>
    </source>
</reference>
<name>A0A8I2YH01_9AGAM</name>
<feature type="region of interest" description="Disordered" evidence="1">
    <location>
        <begin position="331"/>
        <end position="369"/>
    </location>
</feature>
<accession>A0A8I2YH01</accession>
<protein>
    <submittedName>
        <fullName evidence="2">Uncharacterized protein</fullName>
    </submittedName>
</protein>
<dbReference type="EMBL" id="JAGFBS010000033">
    <property type="protein sequence ID" value="KAG6371562.1"/>
    <property type="molecule type" value="Genomic_DNA"/>
</dbReference>
<comment type="caution">
    <text evidence="2">The sequence shown here is derived from an EMBL/GenBank/DDBJ whole genome shotgun (WGS) entry which is preliminary data.</text>
</comment>
<dbReference type="Proteomes" id="UP000683000">
    <property type="component" value="Unassembled WGS sequence"/>
</dbReference>
<proteinExistence type="predicted"/>
<feature type="region of interest" description="Disordered" evidence="1">
    <location>
        <begin position="120"/>
        <end position="143"/>
    </location>
</feature>
<evidence type="ECO:0000313" key="3">
    <source>
        <dbReference type="Proteomes" id="UP000683000"/>
    </source>
</evidence>
<feature type="compositionally biased region" description="Low complexity" evidence="1">
    <location>
        <begin position="1"/>
        <end position="12"/>
    </location>
</feature>
<organism evidence="2 3">
    <name type="scientific">Boletus reticuloceps</name>
    <dbReference type="NCBI Taxonomy" id="495285"/>
    <lineage>
        <taxon>Eukaryota</taxon>
        <taxon>Fungi</taxon>
        <taxon>Dikarya</taxon>
        <taxon>Basidiomycota</taxon>
        <taxon>Agaricomycotina</taxon>
        <taxon>Agaricomycetes</taxon>
        <taxon>Agaricomycetidae</taxon>
        <taxon>Boletales</taxon>
        <taxon>Boletineae</taxon>
        <taxon>Boletaceae</taxon>
        <taxon>Boletoideae</taxon>
        <taxon>Boletus</taxon>
    </lineage>
</organism>
<keyword evidence="3" id="KW-1185">Reference proteome</keyword>
<dbReference type="OrthoDB" id="3365514at2759"/>
<sequence>MATPGRPAGPSSAMPPPPAPAGKAVMLEREANALSSCLRQVQPLSVANSKNTVSSVTAIELQLVSIYPVSPKPPSRASFNQLRAISILKRDLTREERRAREAEQAAIAAQAPKFPVPSIEAGEVLPSSTPVQGSPQGPTQHISMRRPSAISLSSLNRSALKLDLSSSSMRISAEEAALFPKGLVPSPVSLAPKSARPLATADIDFMAAFASAAAANSDSQRIDIDLTDSPPAMMAVIDSSLGSSADKPIELDLDNIDMEMSDMTNLFGDAPESTSGDGQTAVDSLFSPATADSGAPLPANEVPRAQKEGAADAHINMALLDAFQTGHGGQGENLFGSVASGSTDGNQQPHSASSVAPSPSLSSGFPQAGMQSGVGGFDLSTLDLSAWQNIDVEAFLNMPSTGSNPEGHRPGESGHQPTH</sequence>
<feature type="compositionally biased region" description="Polar residues" evidence="1">
    <location>
        <begin position="339"/>
        <end position="350"/>
    </location>
</feature>
<evidence type="ECO:0000256" key="1">
    <source>
        <dbReference type="SAM" id="MobiDB-lite"/>
    </source>
</evidence>
<feature type="compositionally biased region" description="Polar residues" evidence="1">
    <location>
        <begin position="126"/>
        <end position="142"/>
    </location>
</feature>
<feature type="region of interest" description="Disordered" evidence="1">
    <location>
        <begin position="1"/>
        <end position="22"/>
    </location>
</feature>
<dbReference type="AlphaFoldDB" id="A0A8I2YH01"/>
<evidence type="ECO:0000313" key="2">
    <source>
        <dbReference type="EMBL" id="KAG6371562.1"/>
    </source>
</evidence>
<feature type="region of interest" description="Disordered" evidence="1">
    <location>
        <begin position="397"/>
        <end position="419"/>
    </location>
</feature>
<feature type="region of interest" description="Disordered" evidence="1">
    <location>
        <begin position="270"/>
        <end position="307"/>
    </location>
</feature>
<feature type="compositionally biased region" description="Polar residues" evidence="1">
    <location>
        <begin position="272"/>
        <end position="282"/>
    </location>
</feature>
<gene>
    <name evidence="2" type="ORF">JVT61DRAFT_9269</name>
</gene>